<dbReference type="Proteomes" id="UP000295097">
    <property type="component" value="Unassembled WGS sequence"/>
</dbReference>
<proteinExistence type="predicted"/>
<sequence length="273" mass="30676">MSRFANVNIMPVLITADLHLDQWLGEGRDPFAALPPEILGSLDALIIAGDLADKPKVRWPRTLRHLGRHIDPARIYVFPGNHDYYHHVIDGDDRLAELTAQAGANFVQKAEIAVGNTRFLCCTLWTDFALHGAPAAAMTFARTRMNDYRYIRKTPRYGKIQPSDTVLVHGDHRRWLEDQMATPFAGTTVVVTHHCPLPELLSDTSSEFDPIYGSDLRAMITKHSPDAWLFGHTHRQRETVEGDTIVRNVSLGYPSEVEAGQEAELLMRGMIET</sequence>
<dbReference type="Gene3D" id="3.60.21.10">
    <property type="match status" value="1"/>
</dbReference>
<dbReference type="EMBL" id="SMAR01000018">
    <property type="protein sequence ID" value="TCT37502.1"/>
    <property type="molecule type" value="Genomic_DNA"/>
</dbReference>
<evidence type="ECO:0000313" key="3">
    <source>
        <dbReference type="Proteomes" id="UP000295097"/>
    </source>
</evidence>
<dbReference type="GO" id="GO:0016787">
    <property type="term" value="F:hydrolase activity"/>
    <property type="evidence" value="ECO:0007669"/>
    <property type="project" value="InterPro"/>
</dbReference>
<dbReference type="Pfam" id="PF00149">
    <property type="entry name" value="Metallophos"/>
    <property type="match status" value="1"/>
</dbReference>
<reference evidence="2 3" key="1">
    <citation type="submission" date="2019-03" db="EMBL/GenBank/DDBJ databases">
        <title>Freshwater and sediment microbial communities from various areas in North America, analyzing microbe dynamics in response to fracking.</title>
        <authorList>
            <person name="Lamendella R."/>
        </authorList>
    </citation>
    <scope>NUCLEOTIDE SEQUENCE [LARGE SCALE GENOMIC DNA]</scope>
    <source>
        <strain evidence="2 3">175.2</strain>
    </source>
</reference>
<evidence type="ECO:0000259" key="1">
    <source>
        <dbReference type="Pfam" id="PF00149"/>
    </source>
</evidence>
<dbReference type="PANTHER" id="PTHR37844:SF2">
    <property type="entry name" value="SER_THR PROTEIN PHOSPHATASE SUPERFAMILY (AFU_ORTHOLOGUE AFUA_1G14840)"/>
    <property type="match status" value="1"/>
</dbReference>
<feature type="domain" description="Calcineurin-like phosphoesterase" evidence="1">
    <location>
        <begin position="10"/>
        <end position="235"/>
    </location>
</feature>
<comment type="caution">
    <text evidence="2">The sequence shown here is derived from an EMBL/GenBank/DDBJ whole genome shotgun (WGS) entry which is preliminary data.</text>
</comment>
<organism evidence="2 3">
    <name type="scientific">Martelella mediterranea</name>
    <dbReference type="NCBI Taxonomy" id="293089"/>
    <lineage>
        <taxon>Bacteria</taxon>
        <taxon>Pseudomonadati</taxon>
        <taxon>Pseudomonadota</taxon>
        <taxon>Alphaproteobacteria</taxon>
        <taxon>Hyphomicrobiales</taxon>
        <taxon>Aurantimonadaceae</taxon>
        <taxon>Martelella</taxon>
    </lineage>
</organism>
<dbReference type="InterPro" id="IPR029052">
    <property type="entry name" value="Metallo-depent_PP-like"/>
</dbReference>
<name>A0A4R3NR32_9HYPH</name>
<accession>A0A4R3NR32</accession>
<evidence type="ECO:0000313" key="2">
    <source>
        <dbReference type="EMBL" id="TCT37502.1"/>
    </source>
</evidence>
<dbReference type="AlphaFoldDB" id="A0A4R3NR32"/>
<dbReference type="PANTHER" id="PTHR37844">
    <property type="entry name" value="SER/THR PROTEIN PHOSPHATASE SUPERFAMILY (AFU_ORTHOLOGUE AFUA_1G14840)"/>
    <property type="match status" value="1"/>
</dbReference>
<dbReference type="InterPro" id="IPR004843">
    <property type="entry name" value="Calcineurin-like_PHP"/>
</dbReference>
<dbReference type="SUPFAM" id="SSF56300">
    <property type="entry name" value="Metallo-dependent phosphatases"/>
    <property type="match status" value="1"/>
</dbReference>
<keyword evidence="3" id="KW-1185">Reference proteome</keyword>
<gene>
    <name evidence="2" type="ORF">EDC90_101885</name>
</gene>
<protein>
    <submittedName>
        <fullName evidence="2">Calcineurin-like phosphoesterase family protein</fullName>
    </submittedName>
</protein>